<dbReference type="EMBL" id="CP040798">
    <property type="protein sequence ID" value="QLB50956.1"/>
    <property type="molecule type" value="Genomic_DNA"/>
</dbReference>
<dbReference type="AlphaFoldDB" id="A0A7H8V388"/>
<dbReference type="InterPro" id="IPR024735">
    <property type="entry name" value="TcpC"/>
</dbReference>
<accession>A0A7H8V388</accession>
<dbReference type="Proteomes" id="UP000509535">
    <property type="component" value="Chromosome"/>
</dbReference>
<dbReference type="RefSeq" id="WP_176799624.1">
    <property type="nucleotide sequence ID" value="NZ_CP040798.1"/>
</dbReference>
<evidence type="ECO:0000313" key="1">
    <source>
        <dbReference type="EMBL" id="QLB50956.1"/>
    </source>
</evidence>
<organism evidence="1 2">
    <name type="scientific">Streptococcus sanguinis</name>
    <dbReference type="NCBI Taxonomy" id="1305"/>
    <lineage>
        <taxon>Bacteria</taxon>
        <taxon>Bacillati</taxon>
        <taxon>Bacillota</taxon>
        <taxon>Bacilli</taxon>
        <taxon>Lactobacillales</taxon>
        <taxon>Streptococcaceae</taxon>
        <taxon>Streptococcus</taxon>
    </lineage>
</organism>
<sequence length="325" mass="37535">MNKLLHMYERVQSFFSQFVKRDKKRKTGGLKVVNKRTVNLAVLSGLVFILLTGLMGGIRAMTLSNKVSNLEKSLSSAKASKTAERAVSGTDNSLEYYLNDFVYYFFTIPENPTEQTEQADKLNAFYGTAPDVQSQGQVKNPSELIWYRLLQVKENIATYQVRYKQKVKEGEGTKEEEILTEFNIPYGQTENGYYVSGLPWFSSYTNRQDKSNNADLKLNQSDRVDEKIRKKLDKFLEVFFTNYTTSQDNLDLVAKDIKIVNNTVFKTLDFSYYKERKEQIVAYVQVTFEVAGSRHAENFTLYLSEKGKSYYVNKMEHQIPSDYAK</sequence>
<dbReference type="InterPro" id="IPR035628">
    <property type="entry name" value="TcpC_C"/>
</dbReference>
<dbReference type="CDD" id="cd16428">
    <property type="entry name" value="TcpC_C"/>
    <property type="match status" value="1"/>
</dbReference>
<protein>
    <submittedName>
        <fullName evidence="1">Conjugal transfer protein</fullName>
    </submittedName>
</protein>
<dbReference type="CDD" id="cd16386">
    <property type="entry name" value="TcpC_N"/>
    <property type="match status" value="1"/>
</dbReference>
<name>A0A7H8V388_STRSA</name>
<proteinExistence type="predicted"/>
<gene>
    <name evidence="1" type="ORF">FDP16_11055</name>
</gene>
<dbReference type="Gene3D" id="3.10.450.540">
    <property type="match status" value="1"/>
</dbReference>
<evidence type="ECO:0000313" key="2">
    <source>
        <dbReference type="Proteomes" id="UP000509535"/>
    </source>
</evidence>
<dbReference type="Pfam" id="PF12642">
    <property type="entry name" value="TpcC"/>
    <property type="match status" value="1"/>
</dbReference>
<reference evidence="1 2" key="1">
    <citation type="submission" date="2019-06" db="EMBL/GenBank/DDBJ databases">
        <title>The organization of the Streptococcus sanguinis genomes.</title>
        <authorList>
            <person name="Wang H.Y."/>
            <person name="Chen Y.Y.M."/>
            <person name="Wu C.H."/>
        </authorList>
    </citation>
    <scope>NUCLEOTIDE SEQUENCE [LARGE SCALE GENOMIC DNA]</scope>
    <source>
        <strain evidence="1 2">CGMH058</strain>
    </source>
</reference>